<dbReference type="Proteomes" id="UP001152622">
    <property type="component" value="Chromosome 8"/>
</dbReference>
<feature type="region of interest" description="Disordered" evidence="1">
    <location>
        <begin position="1"/>
        <end position="72"/>
    </location>
</feature>
<reference evidence="2" key="1">
    <citation type="journal article" date="2023" name="Science">
        <title>Genome structures resolve the early diversification of teleost fishes.</title>
        <authorList>
            <person name="Parey E."/>
            <person name="Louis A."/>
            <person name="Montfort J."/>
            <person name="Bouchez O."/>
            <person name="Roques C."/>
            <person name="Iampietro C."/>
            <person name="Lluch J."/>
            <person name="Castinel A."/>
            <person name="Donnadieu C."/>
            <person name="Desvignes T."/>
            <person name="Floi Bucao C."/>
            <person name="Jouanno E."/>
            <person name="Wen M."/>
            <person name="Mejri S."/>
            <person name="Dirks R."/>
            <person name="Jansen H."/>
            <person name="Henkel C."/>
            <person name="Chen W.J."/>
            <person name="Zahm M."/>
            <person name="Cabau C."/>
            <person name="Klopp C."/>
            <person name="Thompson A.W."/>
            <person name="Robinson-Rechavi M."/>
            <person name="Braasch I."/>
            <person name="Lecointre G."/>
            <person name="Bobe J."/>
            <person name="Postlethwait J.H."/>
            <person name="Berthelot C."/>
            <person name="Roest Crollius H."/>
            <person name="Guiguen Y."/>
        </authorList>
    </citation>
    <scope>NUCLEOTIDE SEQUENCE</scope>
    <source>
        <strain evidence="2">WJC10195</strain>
    </source>
</reference>
<proteinExistence type="predicted"/>
<feature type="compositionally biased region" description="Low complexity" evidence="1">
    <location>
        <begin position="97"/>
        <end position="116"/>
    </location>
</feature>
<evidence type="ECO:0000313" key="2">
    <source>
        <dbReference type="EMBL" id="KAJ8352766.1"/>
    </source>
</evidence>
<accession>A0A9Q1IUH2</accession>
<evidence type="ECO:0000256" key="1">
    <source>
        <dbReference type="SAM" id="MobiDB-lite"/>
    </source>
</evidence>
<keyword evidence="3" id="KW-1185">Reference proteome</keyword>
<feature type="region of interest" description="Disordered" evidence="1">
    <location>
        <begin position="96"/>
        <end position="116"/>
    </location>
</feature>
<protein>
    <submittedName>
        <fullName evidence="2">Uncharacterized protein</fullName>
    </submittedName>
</protein>
<evidence type="ECO:0000313" key="3">
    <source>
        <dbReference type="Proteomes" id="UP001152622"/>
    </source>
</evidence>
<dbReference type="EMBL" id="JAINUF010000008">
    <property type="protein sequence ID" value="KAJ8352766.1"/>
    <property type="molecule type" value="Genomic_DNA"/>
</dbReference>
<feature type="compositionally biased region" description="Basic and acidic residues" evidence="1">
    <location>
        <begin position="47"/>
        <end position="60"/>
    </location>
</feature>
<sequence length="199" mass="21337">MEETFDDGQEVERRMRKTGSQQQQQEGKRGDNVPTSKPPLLPWRASSLERRGVGSTEKTRLPPSYTPQSFLPGSRGPLCFRLSRCAVNPSESKAIISDGSHPSSSPLASSAPRSAANTSLVFGRGERKDEVFAESSGPAHSGAPEIVSVPSANPHPAVVVLNRNVPCSNWVQSEHVQCRLELSLANVRYGAVFSAGATA</sequence>
<organism evidence="2 3">
    <name type="scientific">Synaphobranchus kaupii</name>
    <name type="common">Kaup's arrowtooth eel</name>
    <dbReference type="NCBI Taxonomy" id="118154"/>
    <lineage>
        <taxon>Eukaryota</taxon>
        <taxon>Metazoa</taxon>
        <taxon>Chordata</taxon>
        <taxon>Craniata</taxon>
        <taxon>Vertebrata</taxon>
        <taxon>Euteleostomi</taxon>
        <taxon>Actinopterygii</taxon>
        <taxon>Neopterygii</taxon>
        <taxon>Teleostei</taxon>
        <taxon>Anguilliformes</taxon>
        <taxon>Synaphobranchidae</taxon>
        <taxon>Synaphobranchus</taxon>
    </lineage>
</organism>
<gene>
    <name evidence="2" type="ORF">SKAU_G00242420</name>
</gene>
<name>A0A9Q1IUH2_SYNKA</name>
<comment type="caution">
    <text evidence="2">The sequence shown here is derived from an EMBL/GenBank/DDBJ whole genome shotgun (WGS) entry which is preliminary data.</text>
</comment>
<dbReference type="AlphaFoldDB" id="A0A9Q1IUH2"/>